<keyword evidence="2" id="KW-1185">Reference proteome</keyword>
<name>A0ACB8RF28_9AGAM</name>
<reference evidence="1" key="2">
    <citation type="journal article" date="2022" name="New Phytol.">
        <title>Evolutionary transition to the ectomycorrhizal habit in the genomes of a hyperdiverse lineage of mushroom-forming fungi.</title>
        <authorList>
            <person name="Looney B."/>
            <person name="Miyauchi S."/>
            <person name="Morin E."/>
            <person name="Drula E."/>
            <person name="Courty P.E."/>
            <person name="Kohler A."/>
            <person name="Kuo A."/>
            <person name="LaButti K."/>
            <person name="Pangilinan J."/>
            <person name="Lipzen A."/>
            <person name="Riley R."/>
            <person name="Andreopoulos W."/>
            <person name="He G."/>
            <person name="Johnson J."/>
            <person name="Nolan M."/>
            <person name="Tritt A."/>
            <person name="Barry K.W."/>
            <person name="Grigoriev I.V."/>
            <person name="Nagy L.G."/>
            <person name="Hibbett D."/>
            <person name="Henrissat B."/>
            <person name="Matheny P.B."/>
            <person name="Labbe J."/>
            <person name="Martin F.M."/>
        </authorList>
    </citation>
    <scope>NUCLEOTIDE SEQUENCE</scope>
    <source>
        <strain evidence="1">FP105234-sp</strain>
    </source>
</reference>
<evidence type="ECO:0000313" key="1">
    <source>
        <dbReference type="EMBL" id="KAI0042620.1"/>
    </source>
</evidence>
<dbReference type="Proteomes" id="UP000814033">
    <property type="component" value="Unassembled WGS sequence"/>
</dbReference>
<reference evidence="1" key="1">
    <citation type="submission" date="2021-02" db="EMBL/GenBank/DDBJ databases">
        <authorList>
            <consortium name="DOE Joint Genome Institute"/>
            <person name="Ahrendt S."/>
            <person name="Looney B.P."/>
            <person name="Miyauchi S."/>
            <person name="Morin E."/>
            <person name="Drula E."/>
            <person name="Courty P.E."/>
            <person name="Chicoki N."/>
            <person name="Fauchery L."/>
            <person name="Kohler A."/>
            <person name="Kuo A."/>
            <person name="Labutti K."/>
            <person name="Pangilinan J."/>
            <person name="Lipzen A."/>
            <person name="Riley R."/>
            <person name="Andreopoulos W."/>
            <person name="He G."/>
            <person name="Johnson J."/>
            <person name="Barry K.W."/>
            <person name="Grigoriev I.V."/>
            <person name="Nagy L."/>
            <person name="Hibbett D."/>
            <person name="Henrissat B."/>
            <person name="Matheny P.B."/>
            <person name="Labbe J."/>
            <person name="Martin F."/>
        </authorList>
    </citation>
    <scope>NUCLEOTIDE SEQUENCE</scope>
    <source>
        <strain evidence="1">FP105234-sp</strain>
    </source>
</reference>
<protein>
    <submittedName>
        <fullName evidence="1">Uncharacterized protein</fullName>
    </submittedName>
</protein>
<accession>A0ACB8RF28</accession>
<proteinExistence type="predicted"/>
<comment type="caution">
    <text evidence="1">The sequence shown here is derived from an EMBL/GenBank/DDBJ whole genome shotgun (WGS) entry which is preliminary data.</text>
</comment>
<sequence length="227" mass="24420">MRGTRSQECKYDGERRTGSCRWARRHGMTRSQRPFCSAFSGAHSGSTVCFLKGCMLVLFCLVPLFFPSGMHVVARCGWDSTVLSSPFPCRALFPGAQFLYPHLLMSRIDGTRSLPAARCHADDPGALLCCGAEGGAYRRVAACAQRAGICMHHSFPACENLIGCVFEGRGCCGLSLLVEPAAFLGCLHSLPHVRSLSSTGPSSSPHPEAHVVSSSGWRAQDGALRTR</sequence>
<gene>
    <name evidence="1" type="ORF">FA95DRAFT_545775</name>
</gene>
<dbReference type="EMBL" id="MU276056">
    <property type="protein sequence ID" value="KAI0042620.1"/>
    <property type="molecule type" value="Genomic_DNA"/>
</dbReference>
<organism evidence="1 2">
    <name type="scientific">Auriscalpium vulgare</name>
    <dbReference type="NCBI Taxonomy" id="40419"/>
    <lineage>
        <taxon>Eukaryota</taxon>
        <taxon>Fungi</taxon>
        <taxon>Dikarya</taxon>
        <taxon>Basidiomycota</taxon>
        <taxon>Agaricomycotina</taxon>
        <taxon>Agaricomycetes</taxon>
        <taxon>Russulales</taxon>
        <taxon>Auriscalpiaceae</taxon>
        <taxon>Auriscalpium</taxon>
    </lineage>
</organism>
<evidence type="ECO:0000313" key="2">
    <source>
        <dbReference type="Proteomes" id="UP000814033"/>
    </source>
</evidence>